<sequence>MTSMETVPAQRPGDLHGVPEHGWRGSGLVVGCGRYAPGLRIGRHDHERASLCLVLAGAYEERYGRRTRRAVAGTLIAHPAGEVHADRHDACTTRLLTIEVDDDALHDGGAAVRLFDDAWDCDATALVPLALRLRHALDAPAAERELVAAEAAWQLVGGIARHRQPDATRAPWLRAVRDRLDAALESPSLAALAAGAGVHPMHLTRAFRHAYGCSIGDYLRQRRVARAVCLLVDTRLDLAEVAAEAGYADQSHLTRHVRAATGRAPGAWRRAFGEH</sequence>
<evidence type="ECO:0000256" key="4">
    <source>
        <dbReference type="SAM" id="MobiDB-lite"/>
    </source>
</evidence>
<dbReference type="AlphaFoldDB" id="A0A839F7K4"/>
<dbReference type="SUPFAM" id="SSF51182">
    <property type="entry name" value="RmlC-like cupins"/>
    <property type="match status" value="1"/>
</dbReference>
<accession>A0A839F7K4</accession>
<dbReference type="Gene3D" id="1.10.10.60">
    <property type="entry name" value="Homeodomain-like"/>
    <property type="match status" value="1"/>
</dbReference>
<evidence type="ECO:0000256" key="2">
    <source>
        <dbReference type="ARBA" id="ARBA00023125"/>
    </source>
</evidence>
<gene>
    <name evidence="6" type="ORF">FHW12_003966</name>
</gene>
<dbReference type="Pfam" id="PF12833">
    <property type="entry name" value="HTH_18"/>
    <property type="match status" value="1"/>
</dbReference>
<keyword evidence="2" id="KW-0238">DNA-binding</keyword>
<dbReference type="InterPro" id="IPR014710">
    <property type="entry name" value="RmlC-like_jellyroll"/>
</dbReference>
<dbReference type="RefSeq" id="WP_182532762.1">
    <property type="nucleotide sequence ID" value="NZ_JACGXL010000008.1"/>
</dbReference>
<dbReference type="GO" id="GO:0043565">
    <property type="term" value="F:sequence-specific DNA binding"/>
    <property type="evidence" value="ECO:0007669"/>
    <property type="project" value="InterPro"/>
</dbReference>
<keyword evidence="3" id="KW-0804">Transcription</keyword>
<dbReference type="InterPro" id="IPR050204">
    <property type="entry name" value="AraC_XylS_family_regulators"/>
</dbReference>
<reference evidence="6 7" key="1">
    <citation type="submission" date="2020-07" db="EMBL/GenBank/DDBJ databases">
        <title>Genomic Encyclopedia of Type Strains, Phase IV (KMG-V): Genome sequencing to study the core and pangenomes of soil and plant-associated prokaryotes.</title>
        <authorList>
            <person name="Whitman W."/>
        </authorList>
    </citation>
    <scope>NUCLEOTIDE SEQUENCE [LARGE SCALE GENOMIC DNA]</scope>
    <source>
        <strain evidence="6 7">RH2WT43</strain>
    </source>
</reference>
<feature type="domain" description="HTH araC/xylS-type" evidence="5">
    <location>
        <begin position="174"/>
        <end position="271"/>
    </location>
</feature>
<dbReference type="InterPro" id="IPR003313">
    <property type="entry name" value="AraC-bd"/>
</dbReference>
<dbReference type="PROSITE" id="PS00041">
    <property type="entry name" value="HTH_ARAC_FAMILY_1"/>
    <property type="match status" value="1"/>
</dbReference>
<dbReference type="EMBL" id="JACGXL010000008">
    <property type="protein sequence ID" value="MBA8889719.1"/>
    <property type="molecule type" value="Genomic_DNA"/>
</dbReference>
<evidence type="ECO:0000313" key="6">
    <source>
        <dbReference type="EMBL" id="MBA8889719.1"/>
    </source>
</evidence>
<dbReference type="InterPro" id="IPR018062">
    <property type="entry name" value="HTH_AraC-typ_CS"/>
</dbReference>
<proteinExistence type="predicted"/>
<dbReference type="SMART" id="SM00342">
    <property type="entry name" value="HTH_ARAC"/>
    <property type="match status" value="1"/>
</dbReference>
<dbReference type="Pfam" id="PF02311">
    <property type="entry name" value="AraC_binding"/>
    <property type="match status" value="1"/>
</dbReference>
<dbReference type="SUPFAM" id="SSF46689">
    <property type="entry name" value="Homeodomain-like"/>
    <property type="match status" value="2"/>
</dbReference>
<evidence type="ECO:0000256" key="1">
    <source>
        <dbReference type="ARBA" id="ARBA00023015"/>
    </source>
</evidence>
<dbReference type="Proteomes" id="UP000550401">
    <property type="component" value="Unassembled WGS sequence"/>
</dbReference>
<name>A0A839F7K4_9GAMM</name>
<keyword evidence="7" id="KW-1185">Reference proteome</keyword>
<comment type="caution">
    <text evidence="6">The sequence shown here is derived from an EMBL/GenBank/DDBJ whole genome shotgun (WGS) entry which is preliminary data.</text>
</comment>
<dbReference type="InterPro" id="IPR018060">
    <property type="entry name" value="HTH_AraC"/>
</dbReference>
<evidence type="ECO:0000313" key="7">
    <source>
        <dbReference type="Proteomes" id="UP000550401"/>
    </source>
</evidence>
<evidence type="ECO:0000256" key="3">
    <source>
        <dbReference type="ARBA" id="ARBA00023163"/>
    </source>
</evidence>
<dbReference type="InterPro" id="IPR011051">
    <property type="entry name" value="RmlC_Cupin_sf"/>
</dbReference>
<dbReference type="Gene3D" id="2.60.120.10">
    <property type="entry name" value="Jelly Rolls"/>
    <property type="match status" value="1"/>
</dbReference>
<organism evidence="6 7">
    <name type="scientific">Dokdonella fugitiva</name>
    <dbReference type="NCBI Taxonomy" id="328517"/>
    <lineage>
        <taxon>Bacteria</taxon>
        <taxon>Pseudomonadati</taxon>
        <taxon>Pseudomonadota</taxon>
        <taxon>Gammaproteobacteria</taxon>
        <taxon>Lysobacterales</taxon>
        <taxon>Rhodanobacteraceae</taxon>
        <taxon>Dokdonella</taxon>
    </lineage>
</organism>
<dbReference type="GO" id="GO:0003700">
    <property type="term" value="F:DNA-binding transcription factor activity"/>
    <property type="evidence" value="ECO:0007669"/>
    <property type="project" value="InterPro"/>
</dbReference>
<keyword evidence="1" id="KW-0805">Transcription regulation</keyword>
<dbReference type="PROSITE" id="PS01124">
    <property type="entry name" value="HTH_ARAC_FAMILY_2"/>
    <property type="match status" value="1"/>
</dbReference>
<feature type="region of interest" description="Disordered" evidence="4">
    <location>
        <begin position="1"/>
        <end position="20"/>
    </location>
</feature>
<evidence type="ECO:0000259" key="5">
    <source>
        <dbReference type="PROSITE" id="PS01124"/>
    </source>
</evidence>
<dbReference type="PANTHER" id="PTHR46796">
    <property type="entry name" value="HTH-TYPE TRANSCRIPTIONAL ACTIVATOR RHAS-RELATED"/>
    <property type="match status" value="1"/>
</dbReference>
<protein>
    <submittedName>
        <fullName evidence="6">AraC family transcriptional regulator</fullName>
    </submittedName>
</protein>
<dbReference type="InterPro" id="IPR009057">
    <property type="entry name" value="Homeodomain-like_sf"/>
</dbReference>